<keyword evidence="1" id="KW-1133">Transmembrane helix</keyword>
<dbReference type="Proteomes" id="UP000031512">
    <property type="component" value="Chromosome 1"/>
</dbReference>
<evidence type="ECO:0000313" key="3">
    <source>
        <dbReference type="EMBL" id="AFZ79972.1"/>
    </source>
</evidence>
<accession>L0AWK7</accession>
<reference evidence="3 4" key="1">
    <citation type="journal article" date="2012" name="BMC Genomics">
        <title>Comparative genomic analysis and phylogenetic position of Theileria equi.</title>
        <authorList>
            <person name="Kappmeyer L.S."/>
            <person name="Thiagarajan M."/>
            <person name="Herndon D.R."/>
            <person name="Ramsay J.D."/>
            <person name="Caler E."/>
            <person name="Djikeng A."/>
            <person name="Gillespie J.J."/>
            <person name="Lau A.O."/>
            <person name="Roalson E.H."/>
            <person name="Silva J.C."/>
            <person name="Silva M.G."/>
            <person name="Suarez C.E."/>
            <person name="Ueti M.W."/>
            <person name="Nene V.M."/>
            <person name="Mealey R.H."/>
            <person name="Knowles D.P."/>
            <person name="Brayton K.A."/>
        </authorList>
    </citation>
    <scope>NUCLEOTIDE SEQUENCE [LARGE SCALE GENOMIC DNA]</scope>
    <source>
        <strain evidence="3 4">WA</strain>
    </source>
</reference>
<feature type="transmembrane region" description="Helical" evidence="1">
    <location>
        <begin position="265"/>
        <end position="284"/>
    </location>
</feature>
<dbReference type="RefSeq" id="XP_004829638.1">
    <property type="nucleotide sequence ID" value="XM_004829581.1"/>
</dbReference>
<sequence>MAARPLFALLSLASWAVCSAVAEEAAKPRPEGIILDISKEAMDHVTVESTGDEYGVTKTTFTIHEGYAAETVADGSKMISMFNLEFKSPRRVEKYVVGDRMFVVITVEPALCLSFEKDSGWWVGIPIYYFYEQVLFKGLEGIVIDLEKFADGSLFSAAEFGSGKKHVFKAPGKRILKVVYDENVPLIASEGVVLGLTVYANGEKKIAQVIYIHKEWETRRESRIKEVFFQKTEEDWVKVDAKAAATVLHDMNPEFPADYKTVYDGFSVSGVFLAITTILAVALFC</sequence>
<evidence type="ECO:0000256" key="1">
    <source>
        <dbReference type="SAM" id="Phobius"/>
    </source>
</evidence>
<evidence type="ECO:0000313" key="4">
    <source>
        <dbReference type="Proteomes" id="UP000031512"/>
    </source>
</evidence>
<dbReference type="VEuPathDB" id="PiroplasmaDB:BEWA_028210"/>
<feature type="signal peptide" evidence="2">
    <location>
        <begin position="1"/>
        <end position="20"/>
    </location>
</feature>
<dbReference type="eggNOG" id="ENOG502QXGZ">
    <property type="taxonomic scope" value="Eukaryota"/>
</dbReference>
<dbReference type="Pfam" id="PF02488">
    <property type="entry name" value="EMA"/>
    <property type="match status" value="1"/>
</dbReference>
<keyword evidence="2" id="KW-0732">Signal</keyword>
<feature type="chain" id="PRO_5003939841" evidence="2">
    <location>
        <begin position="21"/>
        <end position="285"/>
    </location>
</feature>
<dbReference type="EMBL" id="CP001669">
    <property type="protein sequence ID" value="AFZ79972.1"/>
    <property type="molecule type" value="Genomic_DNA"/>
</dbReference>
<proteinExistence type="predicted"/>
<evidence type="ECO:0000256" key="2">
    <source>
        <dbReference type="SAM" id="SignalP"/>
    </source>
</evidence>
<keyword evidence="4" id="KW-1185">Reference proteome</keyword>
<keyword evidence="1" id="KW-0812">Transmembrane</keyword>
<name>L0AWK7_THEEQ</name>
<dbReference type="InterPro" id="IPR003407">
    <property type="entry name" value="Merozoite_Agen"/>
</dbReference>
<organism evidence="3 4">
    <name type="scientific">Theileria equi strain WA</name>
    <dbReference type="NCBI Taxonomy" id="1537102"/>
    <lineage>
        <taxon>Eukaryota</taxon>
        <taxon>Sar</taxon>
        <taxon>Alveolata</taxon>
        <taxon>Apicomplexa</taxon>
        <taxon>Aconoidasida</taxon>
        <taxon>Piroplasmida</taxon>
        <taxon>Theileriidae</taxon>
        <taxon>Theileria</taxon>
    </lineage>
</organism>
<dbReference type="GeneID" id="15807110"/>
<keyword evidence="1" id="KW-0472">Membrane</keyword>
<dbReference type="KEGG" id="beq:BEWA_028210"/>
<dbReference type="AlphaFoldDB" id="L0AWK7"/>
<dbReference type="OrthoDB" id="361132at2759"/>
<protein>
    <submittedName>
        <fullName evidence="3">Ema family member protein</fullName>
    </submittedName>
</protein>
<gene>
    <name evidence="3" type="ORF">BEWA_028210</name>
</gene>